<reference evidence="2" key="1">
    <citation type="submission" date="2021-01" db="EMBL/GenBank/DDBJ databases">
        <authorList>
            <person name="Corre E."/>
            <person name="Pelletier E."/>
            <person name="Niang G."/>
            <person name="Scheremetjew M."/>
            <person name="Finn R."/>
            <person name="Kale V."/>
            <person name="Holt S."/>
            <person name="Cochrane G."/>
            <person name="Meng A."/>
            <person name="Brown T."/>
            <person name="Cohen L."/>
        </authorList>
    </citation>
    <scope>NUCLEOTIDE SEQUENCE</scope>
    <source>
        <strain evidence="2">CCMP722</strain>
    </source>
</reference>
<accession>A0A7S0RXB8</accession>
<feature type="region of interest" description="Disordered" evidence="1">
    <location>
        <begin position="81"/>
        <end position="108"/>
    </location>
</feature>
<evidence type="ECO:0000313" key="2">
    <source>
        <dbReference type="EMBL" id="CAD8689864.1"/>
    </source>
</evidence>
<gene>
    <name evidence="2" type="ORF">POBO1169_LOCUS19322</name>
</gene>
<sequence>MDALKAAAAKTASAVKHAAKDTYHSGAVQASKLQLSHDISNIDSKIRKRKRQFGEEVYDALCNEFTAEVNRLLEVTKKDIAAMHNDKTRKKQELENLKHDKDKDKAEK</sequence>
<dbReference type="AlphaFoldDB" id="A0A7S0RXB8"/>
<proteinExistence type="predicted"/>
<dbReference type="EMBL" id="HBFA01038625">
    <property type="protein sequence ID" value="CAD8689864.1"/>
    <property type="molecule type" value="Transcribed_RNA"/>
</dbReference>
<name>A0A7S0RXB8_9CHLO</name>
<protein>
    <submittedName>
        <fullName evidence="2">Uncharacterized protein</fullName>
    </submittedName>
</protein>
<organism evidence="2">
    <name type="scientific">Pyramimonas obovata</name>
    <dbReference type="NCBI Taxonomy" id="1411642"/>
    <lineage>
        <taxon>Eukaryota</taxon>
        <taxon>Viridiplantae</taxon>
        <taxon>Chlorophyta</taxon>
        <taxon>Pyramimonadophyceae</taxon>
        <taxon>Pyramimonadales</taxon>
        <taxon>Pyramimonadaceae</taxon>
        <taxon>Pyramimonas</taxon>
        <taxon>Pyramimonas incertae sedis</taxon>
    </lineage>
</organism>
<evidence type="ECO:0000256" key="1">
    <source>
        <dbReference type="SAM" id="MobiDB-lite"/>
    </source>
</evidence>